<reference evidence="9" key="1">
    <citation type="submission" date="2020-10" db="EMBL/GenBank/DDBJ databases">
        <authorList>
            <person name="Gilroy R."/>
        </authorList>
    </citation>
    <scope>NUCLEOTIDE SEQUENCE</scope>
    <source>
        <strain evidence="9">7463</strain>
    </source>
</reference>
<dbReference type="InterPro" id="IPR032816">
    <property type="entry name" value="VTT_dom"/>
</dbReference>
<evidence type="ECO:0000256" key="1">
    <source>
        <dbReference type="ARBA" id="ARBA00004651"/>
    </source>
</evidence>
<evidence type="ECO:0000259" key="8">
    <source>
        <dbReference type="Pfam" id="PF09335"/>
    </source>
</evidence>
<evidence type="ECO:0000313" key="10">
    <source>
        <dbReference type="Proteomes" id="UP000824083"/>
    </source>
</evidence>
<feature type="transmembrane region" description="Helical" evidence="7">
    <location>
        <begin position="186"/>
        <end position="208"/>
    </location>
</feature>
<proteinExistence type="inferred from homology"/>
<gene>
    <name evidence="9" type="ORF">IAC56_00375</name>
</gene>
<dbReference type="PANTHER" id="PTHR30353">
    <property type="entry name" value="INNER MEMBRANE PROTEIN DEDA-RELATED"/>
    <property type="match status" value="1"/>
</dbReference>
<keyword evidence="4 7" id="KW-0812">Transmembrane</keyword>
<dbReference type="Pfam" id="PF09335">
    <property type="entry name" value="VTT_dom"/>
    <property type="match status" value="1"/>
</dbReference>
<evidence type="ECO:0000256" key="6">
    <source>
        <dbReference type="ARBA" id="ARBA00023136"/>
    </source>
</evidence>
<comment type="subcellular location">
    <subcellularLocation>
        <location evidence="1 7">Cell membrane</location>
        <topology evidence="1 7">Multi-pass membrane protein</topology>
    </subcellularLocation>
</comment>
<evidence type="ECO:0000256" key="2">
    <source>
        <dbReference type="ARBA" id="ARBA00010792"/>
    </source>
</evidence>
<evidence type="ECO:0000313" key="9">
    <source>
        <dbReference type="EMBL" id="HIU36726.1"/>
    </source>
</evidence>
<comment type="similarity">
    <text evidence="2 7">Belongs to the DedA family.</text>
</comment>
<organism evidence="9 10">
    <name type="scientific">Candidatus Aphodousia faecigallinarum</name>
    <dbReference type="NCBI Taxonomy" id="2840677"/>
    <lineage>
        <taxon>Bacteria</taxon>
        <taxon>Pseudomonadati</taxon>
        <taxon>Pseudomonadota</taxon>
        <taxon>Betaproteobacteria</taxon>
        <taxon>Burkholderiales</taxon>
        <taxon>Sutterellaceae</taxon>
        <taxon>Sutterellaceae incertae sedis</taxon>
        <taxon>Candidatus Aphodousia</taxon>
    </lineage>
</organism>
<sequence length="219" mass="24346">MDWSLFIDLFTNADRFLITIANDYGILIYIIMFMIFFLETGIVVMAFLPGDSLLFVAGAVTATGAIDPWWLTGVVTLGAILGNTSNFYIGSWLGHKIYDGSISWIDQEALNKTHTFYVQHGGKTIFLARFVPIVRTFAPLIAGAASMPVWRFEFYSITGAFAWVYGLVWAGHLFGNMPFIRDHLTSILLCGIGFALIPTAIIALSKFLKKKKGEQKAIQ</sequence>
<keyword evidence="5 7" id="KW-1133">Transmembrane helix</keyword>
<dbReference type="AlphaFoldDB" id="A0A9D1IHE7"/>
<dbReference type="PANTHER" id="PTHR30353:SF0">
    <property type="entry name" value="TRANSMEMBRANE PROTEIN"/>
    <property type="match status" value="1"/>
</dbReference>
<dbReference type="Proteomes" id="UP000824083">
    <property type="component" value="Unassembled WGS sequence"/>
</dbReference>
<evidence type="ECO:0000256" key="7">
    <source>
        <dbReference type="RuleBase" id="RU367016"/>
    </source>
</evidence>
<protein>
    <submittedName>
        <fullName evidence="9">VTT domain-containing protein</fullName>
    </submittedName>
</protein>
<evidence type="ECO:0000256" key="4">
    <source>
        <dbReference type="ARBA" id="ARBA00022692"/>
    </source>
</evidence>
<reference evidence="9" key="2">
    <citation type="journal article" date="2021" name="PeerJ">
        <title>Extensive microbial diversity within the chicken gut microbiome revealed by metagenomics and culture.</title>
        <authorList>
            <person name="Gilroy R."/>
            <person name="Ravi A."/>
            <person name="Getino M."/>
            <person name="Pursley I."/>
            <person name="Horton D.L."/>
            <person name="Alikhan N.F."/>
            <person name="Baker D."/>
            <person name="Gharbi K."/>
            <person name="Hall N."/>
            <person name="Watson M."/>
            <person name="Adriaenssens E.M."/>
            <person name="Foster-Nyarko E."/>
            <person name="Jarju S."/>
            <person name="Secka A."/>
            <person name="Antonio M."/>
            <person name="Oren A."/>
            <person name="Chaudhuri R.R."/>
            <person name="La Ragione R."/>
            <person name="Hildebrand F."/>
            <person name="Pallen M.J."/>
        </authorList>
    </citation>
    <scope>NUCLEOTIDE SEQUENCE</scope>
    <source>
        <strain evidence="9">7463</strain>
    </source>
</reference>
<dbReference type="EMBL" id="DVMY01000012">
    <property type="protein sequence ID" value="HIU36726.1"/>
    <property type="molecule type" value="Genomic_DNA"/>
</dbReference>
<comment type="caution">
    <text evidence="9">The sequence shown here is derived from an EMBL/GenBank/DDBJ whole genome shotgun (WGS) entry which is preliminary data.</text>
</comment>
<feature type="domain" description="VTT" evidence="8">
    <location>
        <begin position="48"/>
        <end position="172"/>
    </location>
</feature>
<evidence type="ECO:0000256" key="3">
    <source>
        <dbReference type="ARBA" id="ARBA00022475"/>
    </source>
</evidence>
<feature type="transmembrane region" description="Helical" evidence="7">
    <location>
        <begin position="26"/>
        <end position="48"/>
    </location>
</feature>
<dbReference type="InterPro" id="IPR032818">
    <property type="entry name" value="DedA-like"/>
</dbReference>
<evidence type="ECO:0000256" key="5">
    <source>
        <dbReference type="ARBA" id="ARBA00022989"/>
    </source>
</evidence>
<name>A0A9D1IHE7_9BURK</name>
<feature type="transmembrane region" description="Helical" evidence="7">
    <location>
        <begin position="68"/>
        <end position="89"/>
    </location>
</feature>
<keyword evidence="3 7" id="KW-1003">Cell membrane</keyword>
<keyword evidence="6 7" id="KW-0472">Membrane</keyword>
<accession>A0A9D1IHE7</accession>
<feature type="transmembrane region" description="Helical" evidence="7">
    <location>
        <begin position="154"/>
        <end position="174"/>
    </location>
</feature>
<dbReference type="GO" id="GO:0005886">
    <property type="term" value="C:plasma membrane"/>
    <property type="evidence" value="ECO:0007669"/>
    <property type="project" value="UniProtKB-SubCell"/>
</dbReference>